<reference evidence="2 3" key="1">
    <citation type="submission" date="2011-02" db="EMBL/GenBank/DDBJ databases">
        <authorList>
            <person name="Nelson K.E."/>
            <person name="Sutton G."/>
            <person name="Torralba M."/>
            <person name="Durkin S."/>
            <person name="Harkins D."/>
            <person name="Montgomery R."/>
            <person name="Ziemer C."/>
            <person name="Klaassens E."/>
            <person name="Ocuiv P."/>
            <person name="Morrison M."/>
        </authorList>
    </citation>
    <scope>NUCLEOTIDE SEQUENCE [LARGE SCALE GENOMIC DNA]</scope>
    <source>
        <strain evidence="2 3">8</strain>
    </source>
</reference>
<sequence length="191" mass="20519">MFRVYIRRVRLGVSFSFPAVIALVLLTGGADTNELLTALVCCALHECGHLFFMLVFRRRPEAVTLYGGGIKITPPRGRIDSLPRDIAVLAGGCLVNFLLAAAGALFGAGDFFIAANLLLALFNLLPFDYFDGGRILALLLDGKDLRPFRAAVILLTACLIAAMTLRGTVSPSLPVTFLFVAAAELFDNAKD</sequence>
<dbReference type="eggNOG" id="COG1994">
    <property type="taxonomic scope" value="Bacteria"/>
</dbReference>
<protein>
    <submittedName>
        <fullName evidence="2">Peptidase, M50 family</fullName>
        <ecNumber evidence="2">3.4.24.-</ecNumber>
    </submittedName>
</protein>
<dbReference type="EMBL" id="ADKM02000018">
    <property type="protein sequence ID" value="EGC04600.1"/>
    <property type="molecule type" value="Genomic_DNA"/>
</dbReference>
<dbReference type="OrthoDB" id="166377at2"/>
<keyword evidence="1" id="KW-1133">Transmembrane helix</keyword>
<dbReference type="EC" id="3.4.24.-" evidence="2"/>
<dbReference type="Proteomes" id="UP000004259">
    <property type="component" value="Unassembled WGS sequence"/>
</dbReference>
<dbReference type="RefSeq" id="WP_002847049.1">
    <property type="nucleotide sequence ID" value="NZ_ADKM02000018.1"/>
</dbReference>
<proteinExistence type="predicted"/>
<keyword evidence="1" id="KW-0812">Transmembrane</keyword>
<feature type="transmembrane region" description="Helical" evidence="1">
    <location>
        <begin position="36"/>
        <end position="56"/>
    </location>
</feature>
<evidence type="ECO:0000313" key="3">
    <source>
        <dbReference type="Proteomes" id="UP000004259"/>
    </source>
</evidence>
<dbReference type="AlphaFoldDB" id="E9S7Y4"/>
<feature type="transmembrane region" description="Helical" evidence="1">
    <location>
        <begin position="150"/>
        <end position="169"/>
    </location>
</feature>
<keyword evidence="2" id="KW-0378">Hydrolase</keyword>
<name>E9S7Y4_RUMAL</name>
<evidence type="ECO:0000256" key="1">
    <source>
        <dbReference type="SAM" id="Phobius"/>
    </source>
</evidence>
<keyword evidence="3" id="KW-1185">Reference proteome</keyword>
<dbReference type="STRING" id="246199.CUS_7359"/>
<feature type="transmembrane region" description="Helical" evidence="1">
    <location>
        <begin position="111"/>
        <end position="130"/>
    </location>
</feature>
<feature type="transmembrane region" description="Helical" evidence="1">
    <location>
        <begin position="12"/>
        <end position="30"/>
    </location>
</feature>
<feature type="transmembrane region" description="Helical" evidence="1">
    <location>
        <begin position="86"/>
        <end position="105"/>
    </location>
</feature>
<organism evidence="2 3">
    <name type="scientific">Ruminococcus albus 8</name>
    <dbReference type="NCBI Taxonomy" id="246199"/>
    <lineage>
        <taxon>Bacteria</taxon>
        <taxon>Bacillati</taxon>
        <taxon>Bacillota</taxon>
        <taxon>Clostridia</taxon>
        <taxon>Eubacteriales</taxon>
        <taxon>Oscillospiraceae</taxon>
        <taxon>Ruminococcus</taxon>
    </lineage>
</organism>
<keyword evidence="1" id="KW-0472">Membrane</keyword>
<dbReference type="GO" id="GO:0016787">
    <property type="term" value="F:hydrolase activity"/>
    <property type="evidence" value="ECO:0007669"/>
    <property type="project" value="UniProtKB-KW"/>
</dbReference>
<evidence type="ECO:0000313" key="2">
    <source>
        <dbReference type="EMBL" id="EGC04600.1"/>
    </source>
</evidence>
<comment type="caution">
    <text evidence="2">The sequence shown here is derived from an EMBL/GenBank/DDBJ whole genome shotgun (WGS) entry which is preliminary data.</text>
</comment>
<gene>
    <name evidence="2" type="ORF">CUS_7359</name>
</gene>
<accession>E9S7Y4</accession>